<dbReference type="Gramene" id="OMO67180">
    <property type="protein sequence ID" value="OMO67180"/>
    <property type="gene ID" value="CCACVL1_20739"/>
</dbReference>
<dbReference type="EMBL" id="AWWV01012444">
    <property type="protein sequence ID" value="OMO67180.1"/>
    <property type="molecule type" value="Genomic_DNA"/>
</dbReference>
<evidence type="ECO:0000313" key="1">
    <source>
        <dbReference type="EMBL" id="OMO67180.1"/>
    </source>
</evidence>
<proteinExistence type="predicted"/>
<keyword evidence="2" id="KW-1185">Reference proteome</keyword>
<accession>A0A1R3HA56</accession>
<reference evidence="1 2" key="1">
    <citation type="submission" date="2013-09" db="EMBL/GenBank/DDBJ databases">
        <title>Corchorus capsularis genome sequencing.</title>
        <authorList>
            <person name="Alam M."/>
            <person name="Haque M.S."/>
            <person name="Islam M.S."/>
            <person name="Emdad E.M."/>
            <person name="Islam M.M."/>
            <person name="Ahmed B."/>
            <person name="Halim A."/>
            <person name="Hossen Q.M.M."/>
            <person name="Hossain M.Z."/>
            <person name="Ahmed R."/>
            <person name="Khan M.M."/>
            <person name="Islam R."/>
            <person name="Rashid M.M."/>
            <person name="Khan S.A."/>
            <person name="Rahman M.S."/>
            <person name="Alam M."/>
        </authorList>
    </citation>
    <scope>NUCLEOTIDE SEQUENCE [LARGE SCALE GENOMIC DNA]</scope>
    <source>
        <strain evidence="2">cv. CVL-1</strain>
        <tissue evidence="1">Whole seedling</tissue>
    </source>
</reference>
<gene>
    <name evidence="1" type="ORF">CCACVL1_20739</name>
</gene>
<organism evidence="1 2">
    <name type="scientific">Corchorus capsularis</name>
    <name type="common">Jute</name>
    <dbReference type="NCBI Taxonomy" id="210143"/>
    <lineage>
        <taxon>Eukaryota</taxon>
        <taxon>Viridiplantae</taxon>
        <taxon>Streptophyta</taxon>
        <taxon>Embryophyta</taxon>
        <taxon>Tracheophyta</taxon>
        <taxon>Spermatophyta</taxon>
        <taxon>Magnoliopsida</taxon>
        <taxon>eudicotyledons</taxon>
        <taxon>Gunneridae</taxon>
        <taxon>Pentapetalae</taxon>
        <taxon>rosids</taxon>
        <taxon>malvids</taxon>
        <taxon>Malvales</taxon>
        <taxon>Malvaceae</taxon>
        <taxon>Grewioideae</taxon>
        <taxon>Apeibeae</taxon>
        <taxon>Corchorus</taxon>
    </lineage>
</organism>
<dbReference type="AlphaFoldDB" id="A0A1R3HA56"/>
<protein>
    <submittedName>
        <fullName evidence="1">Uncharacterized protein</fullName>
    </submittedName>
</protein>
<dbReference type="Proteomes" id="UP000188268">
    <property type="component" value="Unassembled WGS sequence"/>
</dbReference>
<sequence>MAMGPGLDHSFDWAIALGC</sequence>
<name>A0A1R3HA56_COCAP</name>
<evidence type="ECO:0000313" key="2">
    <source>
        <dbReference type="Proteomes" id="UP000188268"/>
    </source>
</evidence>
<comment type="caution">
    <text evidence="1">The sequence shown here is derived from an EMBL/GenBank/DDBJ whole genome shotgun (WGS) entry which is preliminary data.</text>
</comment>